<proteinExistence type="predicted"/>
<keyword evidence="3" id="KW-1185">Reference proteome</keyword>
<accession>A0AAN7SUD4</accession>
<dbReference type="PANTHER" id="PTHR10622:SF10">
    <property type="entry name" value="HET DOMAIN-CONTAINING PROTEIN"/>
    <property type="match status" value="1"/>
</dbReference>
<comment type="caution">
    <text evidence="2">The sequence shown here is derived from an EMBL/GenBank/DDBJ whole genome shotgun (WGS) entry which is preliminary data.</text>
</comment>
<protein>
    <submittedName>
        <fullName evidence="2">Maturation of 5S rRNA</fullName>
    </submittedName>
</protein>
<dbReference type="AlphaFoldDB" id="A0AAN7SUD4"/>
<organism evidence="2 3">
    <name type="scientific">Lithohypha guttulata</name>
    <dbReference type="NCBI Taxonomy" id="1690604"/>
    <lineage>
        <taxon>Eukaryota</taxon>
        <taxon>Fungi</taxon>
        <taxon>Dikarya</taxon>
        <taxon>Ascomycota</taxon>
        <taxon>Pezizomycotina</taxon>
        <taxon>Eurotiomycetes</taxon>
        <taxon>Chaetothyriomycetidae</taxon>
        <taxon>Chaetothyriales</taxon>
        <taxon>Trichomeriaceae</taxon>
        <taxon>Lithohypha</taxon>
    </lineage>
</organism>
<gene>
    <name evidence="2" type="primary">gse1</name>
    <name evidence="2" type="ORF">LTR05_007823</name>
</gene>
<dbReference type="PANTHER" id="PTHR10622">
    <property type="entry name" value="HET DOMAIN-CONTAINING PROTEIN"/>
    <property type="match status" value="1"/>
</dbReference>
<evidence type="ECO:0000313" key="3">
    <source>
        <dbReference type="Proteomes" id="UP001309876"/>
    </source>
</evidence>
<dbReference type="EMBL" id="JAVRRJ010000009">
    <property type="protein sequence ID" value="KAK5081690.1"/>
    <property type="molecule type" value="Genomic_DNA"/>
</dbReference>
<evidence type="ECO:0000259" key="1">
    <source>
        <dbReference type="Pfam" id="PF06985"/>
    </source>
</evidence>
<dbReference type="InterPro" id="IPR010730">
    <property type="entry name" value="HET"/>
</dbReference>
<reference evidence="2 3" key="1">
    <citation type="submission" date="2023-08" db="EMBL/GenBank/DDBJ databases">
        <title>Black Yeasts Isolated from many extreme environments.</title>
        <authorList>
            <person name="Coleine C."/>
            <person name="Stajich J.E."/>
            <person name="Selbmann L."/>
        </authorList>
    </citation>
    <scope>NUCLEOTIDE SEQUENCE [LARGE SCALE GENOMIC DNA]</scope>
    <source>
        <strain evidence="2 3">CCFEE 5910</strain>
    </source>
</reference>
<evidence type="ECO:0000313" key="2">
    <source>
        <dbReference type="EMBL" id="KAK5081690.1"/>
    </source>
</evidence>
<name>A0AAN7SUD4_9EURO</name>
<sequence length="693" mass="78930">MWLINTETLSLEYFQICPVGQYAILSHKWQDEEVTFAEFQHDTKGASRRGFWKIEKCCQQARVQGLKYAWVDTCCIDKSSSAELSEAINSMFRWYANASQCYVYMVDVISETESSVDDFTIQPWEELFPVLGYDTPVPVVEAQFCQSEWFRRGWTLQELLAPRDLLFFDHYWTYLGRKATLTRLIHKATAIDTNVLLYKSKLLTYSVAQRMSWAANRTTTRPEDIAYSLLGIFDVNMPLLYGEGEKAFLRLQHAILESSDDESLFAWTGVDEGGSGLLALSPSQFAQSGNVLSRPFRDPHRPAYSMTNKGISIQLDFMPYNTYTYLVPLRCGMMISFGNTWLALAIVLCKTMSGIQYRRVSGEDADLVLVEGYTYGSVTVPVSDQHWQTDTRLSCVYWNRYHADLRSIYVSQTPLRLRSGWGSCRIVVRNSLLHFTDLLPVPVARPEPFADGVVLFPFSPGARVAKTLTATQYQNGHQIPQLSYPFLDLAIKGIIVGFDFDSRPICMVFWDESSAWSRKRAWEQLVQHDVEHGENRGWGDEHANIKLCKGWRERSELKDDFVADTCMGEVNVTIVFRSYSEDRDGQPTWRFSVDIRPCWKWLSSFDDSRTEQRYSGAHSTLVQAFKTRLSELTDGMSKQLKINSGEITCGDGQRARVPLLDGKYDAFVNEYLGRVEWTAGPGAGSIPQQGVGA</sequence>
<feature type="domain" description="Heterokaryon incompatibility" evidence="1">
    <location>
        <begin position="22"/>
        <end position="158"/>
    </location>
</feature>
<dbReference type="Pfam" id="PF06985">
    <property type="entry name" value="HET"/>
    <property type="match status" value="1"/>
</dbReference>
<dbReference type="Proteomes" id="UP001309876">
    <property type="component" value="Unassembled WGS sequence"/>
</dbReference>